<accession>A0ABU3TVL6</accession>
<evidence type="ECO:0000313" key="1">
    <source>
        <dbReference type="EMBL" id="MDU8687323.1"/>
    </source>
</evidence>
<gene>
    <name evidence="1" type="ORF">RX402_00930</name>
</gene>
<dbReference type="EMBL" id="JAWHPR010000001">
    <property type="protein sequence ID" value="MDU8687323.1"/>
    <property type="molecule type" value="Genomic_DNA"/>
</dbReference>
<dbReference type="RefSeq" id="WP_227613380.1">
    <property type="nucleotide sequence ID" value="NZ_CP094473.1"/>
</dbReference>
<proteinExistence type="predicted"/>
<reference evidence="1 2" key="1">
    <citation type="submission" date="2023-10" db="EMBL/GenBank/DDBJ databases">
        <title>Host Genetic Regulation of Human Gut Microbial Structural Variation.</title>
        <authorList>
            <person name="Harmsen H.J.M."/>
        </authorList>
    </citation>
    <scope>NUCLEOTIDE SEQUENCE [LARGE SCALE GENOMIC DNA]</scope>
    <source>
        <strain evidence="1 2">HTF-F</strain>
    </source>
</reference>
<sequence>MTSVVLLEQLKAFTEKIMADMILPVAMQQGDTEQAYRAPEVYLMRLPDSRAAKKKAPYIIHRVIPLETEQQPGSEERTVVSVRSIFCCYNPDEQEGDLALLNMMERFRVELLKVRKVGAVGADGKPRYQFTLDISPDHKLESIPYDEESKPYYAGEMITYWKLPTVQQTEDIELWR</sequence>
<evidence type="ECO:0000313" key="2">
    <source>
        <dbReference type="Proteomes" id="UP001263246"/>
    </source>
</evidence>
<keyword evidence="2" id="KW-1185">Reference proteome</keyword>
<comment type="caution">
    <text evidence="1">The sequence shown here is derived from an EMBL/GenBank/DDBJ whole genome shotgun (WGS) entry which is preliminary data.</text>
</comment>
<organism evidence="1 2">
    <name type="scientific">Faecalibacterium wellingii</name>
    <dbReference type="NCBI Taxonomy" id="2929491"/>
    <lineage>
        <taxon>Bacteria</taxon>
        <taxon>Bacillati</taxon>
        <taxon>Bacillota</taxon>
        <taxon>Clostridia</taxon>
        <taxon>Eubacteriales</taxon>
        <taxon>Oscillospiraceae</taxon>
        <taxon>Faecalibacterium</taxon>
    </lineage>
</organism>
<protein>
    <recommendedName>
        <fullName evidence="3">DUF4255 domain-containing protein</fullName>
    </recommendedName>
</protein>
<dbReference type="Proteomes" id="UP001263246">
    <property type="component" value="Unassembled WGS sequence"/>
</dbReference>
<evidence type="ECO:0008006" key="3">
    <source>
        <dbReference type="Google" id="ProtNLM"/>
    </source>
</evidence>
<name>A0ABU3TVL6_9FIRM</name>